<comment type="caution">
    <text evidence="2">The sequence shown here is derived from an EMBL/GenBank/DDBJ whole genome shotgun (WGS) entry which is preliminary data.</text>
</comment>
<organism evidence="2 3">
    <name type="scientific">Fusarium duplospermum</name>
    <dbReference type="NCBI Taxonomy" id="1325734"/>
    <lineage>
        <taxon>Eukaryota</taxon>
        <taxon>Fungi</taxon>
        <taxon>Dikarya</taxon>
        <taxon>Ascomycota</taxon>
        <taxon>Pezizomycotina</taxon>
        <taxon>Sordariomycetes</taxon>
        <taxon>Hypocreomycetidae</taxon>
        <taxon>Hypocreales</taxon>
        <taxon>Nectriaceae</taxon>
        <taxon>Fusarium</taxon>
        <taxon>Fusarium solani species complex</taxon>
    </lineage>
</organism>
<evidence type="ECO:0000256" key="1">
    <source>
        <dbReference type="SAM" id="MobiDB-lite"/>
    </source>
</evidence>
<evidence type="ECO:0000313" key="2">
    <source>
        <dbReference type="EMBL" id="RSL39497.1"/>
    </source>
</evidence>
<keyword evidence="3" id="KW-1185">Reference proteome</keyword>
<feature type="region of interest" description="Disordered" evidence="1">
    <location>
        <begin position="45"/>
        <end position="74"/>
    </location>
</feature>
<name>A0A428NFC2_9HYPO</name>
<protein>
    <submittedName>
        <fullName evidence="2">Uncharacterized protein</fullName>
    </submittedName>
</protein>
<dbReference type="EMBL" id="NKCI01000621">
    <property type="protein sequence ID" value="RSL39497.1"/>
    <property type="molecule type" value="Genomic_DNA"/>
</dbReference>
<dbReference type="Proteomes" id="UP000288168">
    <property type="component" value="Unassembled WGS sequence"/>
</dbReference>
<gene>
    <name evidence="2" type="ORF">CEP54_016311</name>
</gene>
<accession>A0A428NFC2</accession>
<dbReference type="AlphaFoldDB" id="A0A428NFC2"/>
<proteinExistence type="predicted"/>
<reference evidence="2 3" key="1">
    <citation type="submission" date="2017-06" db="EMBL/GenBank/DDBJ databases">
        <title>Comparative genomic analysis of Ambrosia Fusariam Clade fungi.</title>
        <authorList>
            <person name="Stajich J.E."/>
            <person name="Carrillo J."/>
            <person name="Kijimoto T."/>
            <person name="Eskalen A."/>
            <person name="O'Donnell K."/>
            <person name="Kasson M."/>
        </authorList>
    </citation>
    <scope>NUCLEOTIDE SEQUENCE [LARGE SCALE GENOMIC DNA]</scope>
    <source>
        <strain evidence="2 3">NRRL62584</strain>
    </source>
</reference>
<evidence type="ECO:0000313" key="3">
    <source>
        <dbReference type="Proteomes" id="UP000288168"/>
    </source>
</evidence>
<sequence>MTGRPKASQVPLAWQILQVDVLQHDVSYAGPPHLIHVPTIYHKSRAAEGQSQRSLPAPGRSNKDERGGPTLTRTVDEWQDLYKPVQYSNGQVPRAKLKGRHMRQSRRRFLAF</sequence>